<evidence type="ECO:0000313" key="3">
    <source>
        <dbReference type="Proteomes" id="UP000214365"/>
    </source>
</evidence>
<dbReference type="OrthoDB" id="435038at2759"/>
<keyword evidence="3" id="KW-1185">Reference proteome</keyword>
<evidence type="ECO:0000313" key="2">
    <source>
        <dbReference type="EMBL" id="OKL64422.1"/>
    </source>
</evidence>
<dbReference type="RefSeq" id="XP_020124543.1">
    <property type="nucleotide sequence ID" value="XM_020260710.1"/>
</dbReference>
<feature type="domain" description="6-phosphogluconate dehydrogenase NADP-binding" evidence="1">
    <location>
        <begin position="26"/>
        <end position="106"/>
    </location>
</feature>
<dbReference type="STRING" id="1441469.A0A225AS73"/>
<dbReference type="InterPro" id="IPR006115">
    <property type="entry name" value="6PGDH_NADP-bd"/>
</dbReference>
<sequence length="107" mass="11442">MLISGPGNGQEPGRKRFPEFPLPPWIVYNRTASRAHEFQAKNPGTVVAESVQEAVSKSDIIFTCVGDDAAIKGLVKLSISSGDIKNKIFADCSTVHPDTTTSIAAQI</sequence>
<dbReference type="AlphaFoldDB" id="A0A225AS73"/>
<dbReference type="InterPro" id="IPR036291">
    <property type="entry name" value="NAD(P)-bd_dom_sf"/>
</dbReference>
<dbReference type="PANTHER" id="PTHR43580:SF3">
    <property type="entry name" value="6-PHOSPHOGLUCONATE DEHYDROGENASE FAMILY PROTEIN (AFU_ORTHOLOGUE AFUA_2G11600)"/>
    <property type="match status" value="1"/>
</dbReference>
<dbReference type="GeneID" id="31000613"/>
<dbReference type="GO" id="GO:0050661">
    <property type="term" value="F:NADP binding"/>
    <property type="evidence" value="ECO:0007669"/>
    <property type="project" value="InterPro"/>
</dbReference>
<dbReference type="Proteomes" id="UP000214365">
    <property type="component" value="Unassembled WGS sequence"/>
</dbReference>
<dbReference type="PANTHER" id="PTHR43580">
    <property type="entry name" value="OXIDOREDUCTASE GLYR1-RELATED"/>
    <property type="match status" value="1"/>
</dbReference>
<gene>
    <name evidence="2" type="ORF">UA08_00858</name>
</gene>
<dbReference type="Gene3D" id="3.40.50.720">
    <property type="entry name" value="NAD(P)-binding Rossmann-like Domain"/>
    <property type="match status" value="1"/>
</dbReference>
<dbReference type="Pfam" id="PF03446">
    <property type="entry name" value="NAD_binding_2"/>
    <property type="match status" value="1"/>
</dbReference>
<reference evidence="2 3" key="1">
    <citation type="submission" date="2015-06" db="EMBL/GenBank/DDBJ databases">
        <title>Talaromyces atroroseus IBT 11181 draft genome.</title>
        <authorList>
            <person name="Rasmussen K.B."/>
            <person name="Rasmussen S."/>
            <person name="Petersen B."/>
            <person name="Sicheritz-Ponten T."/>
            <person name="Mortensen U.H."/>
            <person name="Thrane U."/>
        </authorList>
    </citation>
    <scope>NUCLEOTIDE SEQUENCE [LARGE SCALE GENOMIC DNA]</scope>
    <source>
        <strain evidence="2 3">IBT 11181</strain>
    </source>
</reference>
<dbReference type="SUPFAM" id="SSF51735">
    <property type="entry name" value="NAD(P)-binding Rossmann-fold domains"/>
    <property type="match status" value="1"/>
</dbReference>
<organism evidence="2 3">
    <name type="scientific">Talaromyces atroroseus</name>
    <dbReference type="NCBI Taxonomy" id="1441469"/>
    <lineage>
        <taxon>Eukaryota</taxon>
        <taxon>Fungi</taxon>
        <taxon>Dikarya</taxon>
        <taxon>Ascomycota</taxon>
        <taxon>Pezizomycotina</taxon>
        <taxon>Eurotiomycetes</taxon>
        <taxon>Eurotiomycetidae</taxon>
        <taxon>Eurotiales</taxon>
        <taxon>Trichocomaceae</taxon>
        <taxon>Talaromyces</taxon>
        <taxon>Talaromyces sect. Trachyspermi</taxon>
    </lineage>
</organism>
<accession>A0A225AS73</accession>
<protein>
    <recommendedName>
        <fullName evidence="1">6-phosphogluconate dehydrogenase NADP-binding domain-containing protein</fullName>
    </recommendedName>
</protein>
<proteinExistence type="predicted"/>
<dbReference type="InterPro" id="IPR051265">
    <property type="entry name" value="HIBADH-related_NP60_sf"/>
</dbReference>
<evidence type="ECO:0000259" key="1">
    <source>
        <dbReference type="Pfam" id="PF03446"/>
    </source>
</evidence>
<name>A0A225AS73_TALAT</name>
<comment type="caution">
    <text evidence="2">The sequence shown here is derived from an EMBL/GenBank/DDBJ whole genome shotgun (WGS) entry which is preliminary data.</text>
</comment>
<dbReference type="EMBL" id="LFMY01000001">
    <property type="protein sequence ID" value="OKL64422.1"/>
    <property type="molecule type" value="Genomic_DNA"/>
</dbReference>